<dbReference type="Pfam" id="PF04023">
    <property type="entry name" value="FeoA"/>
    <property type="match status" value="1"/>
</dbReference>
<evidence type="ECO:0000259" key="2">
    <source>
        <dbReference type="SMART" id="SM00899"/>
    </source>
</evidence>
<accession>A0A9X2WQE6</accession>
<sequence length="79" mass="8676">MKLSELSPGDKATICQIGHLSLPQTVKRKLLSMGITPNTHFSLVRRAPMGSGVELNLRGSHICMRKDLADVIEVVVQHD</sequence>
<evidence type="ECO:0000256" key="1">
    <source>
        <dbReference type="ARBA" id="ARBA00023004"/>
    </source>
</evidence>
<dbReference type="GO" id="GO:0046914">
    <property type="term" value="F:transition metal ion binding"/>
    <property type="evidence" value="ECO:0007669"/>
    <property type="project" value="InterPro"/>
</dbReference>
<dbReference type="InterPro" id="IPR038157">
    <property type="entry name" value="FeoA_core_dom"/>
</dbReference>
<dbReference type="SUPFAM" id="SSF50037">
    <property type="entry name" value="C-terminal domain of transcriptional repressors"/>
    <property type="match status" value="1"/>
</dbReference>
<dbReference type="SMART" id="SM00899">
    <property type="entry name" value="FeoA"/>
    <property type="match status" value="1"/>
</dbReference>
<dbReference type="InterPro" id="IPR008988">
    <property type="entry name" value="Transcriptional_repressor_C"/>
</dbReference>
<keyword evidence="1" id="KW-0408">Iron</keyword>
<dbReference type="InterPro" id="IPR007167">
    <property type="entry name" value="Fe-transptr_FeoA-like"/>
</dbReference>
<keyword evidence="4" id="KW-1185">Reference proteome</keyword>
<organism evidence="3 4">
    <name type="scientific">Shewanella holmiensis</name>
    <dbReference type="NCBI Taxonomy" id="2952222"/>
    <lineage>
        <taxon>Bacteria</taxon>
        <taxon>Pseudomonadati</taxon>
        <taxon>Pseudomonadota</taxon>
        <taxon>Gammaproteobacteria</taxon>
        <taxon>Alteromonadales</taxon>
        <taxon>Shewanellaceae</taxon>
        <taxon>Shewanella</taxon>
    </lineage>
</organism>
<evidence type="ECO:0000313" key="3">
    <source>
        <dbReference type="EMBL" id="MCT7943515.1"/>
    </source>
</evidence>
<reference evidence="3" key="1">
    <citation type="journal article" date="2023" name="Int. J. Syst. Evol. Microbiol.">
        <title>&lt;i&gt;Shewanella septentrionalis&lt;/i&gt; sp. nov. and &lt;i&gt;Shewanella holmiensis&lt;/i&gt; sp. nov., isolated from Baltic Sea water and sediments.</title>
        <authorList>
            <person name="Martin-Rodriguez A.J."/>
            <person name="Thorell K."/>
            <person name="Joffre E."/>
            <person name="Jensie-Markopoulos S."/>
            <person name="Moore E.R.B."/>
            <person name="Sjoling A."/>
        </authorList>
    </citation>
    <scope>NUCLEOTIDE SEQUENCE</scope>
    <source>
        <strain evidence="3">SP1S2-7</strain>
    </source>
</reference>
<proteinExistence type="predicted"/>
<dbReference type="PANTHER" id="PTHR42954:SF2">
    <property type="entry name" value="FE(2+) TRANSPORT PROTEIN A"/>
    <property type="match status" value="1"/>
</dbReference>
<dbReference type="EMBL" id="JAMTCD010000033">
    <property type="protein sequence ID" value="MCT7943515.1"/>
    <property type="molecule type" value="Genomic_DNA"/>
</dbReference>
<feature type="domain" description="Ferrous iron transporter FeoA-like" evidence="2">
    <location>
        <begin position="1"/>
        <end position="76"/>
    </location>
</feature>
<comment type="caution">
    <text evidence="3">The sequence shown here is derived from an EMBL/GenBank/DDBJ whole genome shotgun (WGS) entry which is preliminary data.</text>
</comment>
<dbReference type="Gene3D" id="2.30.30.90">
    <property type="match status" value="1"/>
</dbReference>
<dbReference type="PANTHER" id="PTHR42954">
    <property type="entry name" value="FE(2+) TRANSPORT PROTEIN A"/>
    <property type="match status" value="1"/>
</dbReference>
<name>A0A9X2WQE6_9GAMM</name>
<evidence type="ECO:0000313" key="4">
    <source>
        <dbReference type="Proteomes" id="UP001155546"/>
    </source>
</evidence>
<dbReference type="InterPro" id="IPR052713">
    <property type="entry name" value="FeoA"/>
</dbReference>
<protein>
    <submittedName>
        <fullName evidence="3">Ferrous iron transport protein A</fullName>
    </submittedName>
</protein>
<dbReference type="RefSeq" id="WP_188842787.1">
    <property type="nucleotide sequence ID" value="NZ_JAMTCD010000033.1"/>
</dbReference>
<dbReference type="AlphaFoldDB" id="A0A9X2WQE6"/>
<gene>
    <name evidence="3" type="ORF">NE535_17295</name>
</gene>
<dbReference type="Proteomes" id="UP001155546">
    <property type="component" value="Unassembled WGS sequence"/>
</dbReference>